<dbReference type="AlphaFoldDB" id="A0A850DXP0"/>
<dbReference type="GO" id="GO:0043565">
    <property type="term" value="F:sequence-specific DNA binding"/>
    <property type="evidence" value="ECO:0007669"/>
    <property type="project" value="InterPro"/>
</dbReference>
<evidence type="ECO:0000313" key="3">
    <source>
        <dbReference type="EMBL" id="NUU29559.1"/>
    </source>
</evidence>
<keyword evidence="1" id="KW-0175">Coiled coil</keyword>
<evidence type="ECO:0000313" key="4">
    <source>
        <dbReference type="Proteomes" id="UP000539146"/>
    </source>
</evidence>
<dbReference type="Pfam" id="PF13384">
    <property type="entry name" value="HTH_23"/>
    <property type="match status" value="1"/>
</dbReference>
<evidence type="ECO:0000256" key="1">
    <source>
        <dbReference type="SAM" id="Coils"/>
    </source>
</evidence>
<feature type="region of interest" description="Disordered" evidence="2">
    <location>
        <begin position="1"/>
        <end position="21"/>
    </location>
</feature>
<feature type="coiled-coil region" evidence="1">
    <location>
        <begin position="23"/>
        <end position="50"/>
    </location>
</feature>
<dbReference type="Proteomes" id="UP000539146">
    <property type="component" value="Unassembled WGS sequence"/>
</dbReference>
<gene>
    <name evidence="3" type="ORF">HP467_15820</name>
</gene>
<evidence type="ECO:0000256" key="2">
    <source>
        <dbReference type="SAM" id="MobiDB-lite"/>
    </source>
</evidence>
<comment type="caution">
    <text evidence="3">The sequence shown here is derived from an EMBL/GenBank/DDBJ whole genome shotgun (WGS) entry which is preliminary data.</text>
</comment>
<proteinExistence type="predicted"/>
<dbReference type="InterPro" id="IPR010921">
    <property type="entry name" value="Trp_repressor/repl_initiator"/>
</dbReference>
<reference evidence="3 4" key="1">
    <citation type="submission" date="2020-05" db="EMBL/GenBank/DDBJ databases">
        <title>Genome Sequencing of Type Strains.</title>
        <authorList>
            <person name="Lemaire J.F."/>
            <person name="Inderbitzin P."/>
            <person name="Gregorio O.A."/>
            <person name="Collins S.B."/>
            <person name="Wespe N."/>
            <person name="Knight-Connoni V."/>
        </authorList>
    </citation>
    <scope>NUCLEOTIDE SEQUENCE [LARGE SCALE GENOMIC DNA]</scope>
    <source>
        <strain evidence="3 4">DSM 20512</strain>
    </source>
</reference>
<protein>
    <submittedName>
        <fullName evidence="3">Uncharacterized protein</fullName>
    </submittedName>
</protein>
<name>A0A850DXP0_9MICO</name>
<dbReference type="EMBL" id="JABMCG010000126">
    <property type="protein sequence ID" value="NUU29559.1"/>
    <property type="molecule type" value="Genomic_DNA"/>
</dbReference>
<organism evidence="3 4">
    <name type="scientific">Curtobacterium citreum</name>
    <dbReference type="NCBI Taxonomy" id="2036"/>
    <lineage>
        <taxon>Bacteria</taxon>
        <taxon>Bacillati</taxon>
        <taxon>Actinomycetota</taxon>
        <taxon>Actinomycetes</taxon>
        <taxon>Micrococcales</taxon>
        <taxon>Microbacteriaceae</taxon>
        <taxon>Curtobacterium</taxon>
    </lineage>
</organism>
<dbReference type="RefSeq" id="WP_175326772.1">
    <property type="nucleotide sequence ID" value="NZ_BAAAWP010000001.1"/>
</dbReference>
<sequence length="88" mass="9818">MNASTPARRTGRPPKRVKDQERADALLEAMRNAERVLRETTEERVRLALQAHEEGFTLDAIGDALGVSNVAVGRWVRAAKEQAKSQQH</sequence>
<accession>A0A850DXP0</accession>
<dbReference type="SUPFAM" id="SSF48295">
    <property type="entry name" value="TrpR-like"/>
    <property type="match status" value="1"/>
</dbReference>